<evidence type="ECO:0000313" key="1">
    <source>
        <dbReference type="EMBL" id="CAG8833577.1"/>
    </source>
</evidence>
<gene>
    <name evidence="1" type="ORF">GMARGA_LOCUS31625</name>
</gene>
<feature type="non-terminal residue" evidence="1">
    <location>
        <position position="1"/>
    </location>
</feature>
<keyword evidence="2" id="KW-1185">Reference proteome</keyword>
<proteinExistence type="predicted"/>
<protein>
    <submittedName>
        <fullName evidence="1">11350_t:CDS:1</fullName>
    </submittedName>
</protein>
<organism evidence="1 2">
    <name type="scientific">Gigaspora margarita</name>
    <dbReference type="NCBI Taxonomy" id="4874"/>
    <lineage>
        <taxon>Eukaryota</taxon>
        <taxon>Fungi</taxon>
        <taxon>Fungi incertae sedis</taxon>
        <taxon>Mucoromycota</taxon>
        <taxon>Glomeromycotina</taxon>
        <taxon>Glomeromycetes</taxon>
        <taxon>Diversisporales</taxon>
        <taxon>Gigasporaceae</taxon>
        <taxon>Gigaspora</taxon>
    </lineage>
</organism>
<name>A0ABN7WL97_GIGMA</name>
<dbReference type="EMBL" id="CAJVQB010047688">
    <property type="protein sequence ID" value="CAG8833577.1"/>
    <property type="molecule type" value="Genomic_DNA"/>
</dbReference>
<sequence>VSPNSISAAKIYSNINGHGSLSSSEEVFELDYDIKKYWQEKPHFCCLSKLALML</sequence>
<comment type="caution">
    <text evidence="1">The sequence shown here is derived from an EMBL/GenBank/DDBJ whole genome shotgun (WGS) entry which is preliminary data.</text>
</comment>
<dbReference type="Proteomes" id="UP000789901">
    <property type="component" value="Unassembled WGS sequence"/>
</dbReference>
<accession>A0ABN7WL97</accession>
<feature type="non-terminal residue" evidence="1">
    <location>
        <position position="54"/>
    </location>
</feature>
<reference evidence="1 2" key="1">
    <citation type="submission" date="2021-06" db="EMBL/GenBank/DDBJ databases">
        <authorList>
            <person name="Kallberg Y."/>
            <person name="Tangrot J."/>
            <person name="Rosling A."/>
        </authorList>
    </citation>
    <scope>NUCLEOTIDE SEQUENCE [LARGE SCALE GENOMIC DNA]</scope>
    <source>
        <strain evidence="1 2">120-4 pot B 10/14</strain>
    </source>
</reference>
<evidence type="ECO:0000313" key="2">
    <source>
        <dbReference type="Proteomes" id="UP000789901"/>
    </source>
</evidence>